<dbReference type="PANTHER" id="PTHR13673">
    <property type="entry name" value="ESOPHAGEAL CANCER ASSOCIATED PROTEIN"/>
    <property type="match status" value="1"/>
</dbReference>
<proteinExistence type="inferred from homology"/>
<dbReference type="Proteomes" id="UP001162164">
    <property type="component" value="Unassembled WGS sequence"/>
</dbReference>
<organism evidence="6 7">
    <name type="scientific">Molorchus minor</name>
    <dbReference type="NCBI Taxonomy" id="1323400"/>
    <lineage>
        <taxon>Eukaryota</taxon>
        <taxon>Metazoa</taxon>
        <taxon>Ecdysozoa</taxon>
        <taxon>Arthropoda</taxon>
        <taxon>Hexapoda</taxon>
        <taxon>Insecta</taxon>
        <taxon>Pterygota</taxon>
        <taxon>Neoptera</taxon>
        <taxon>Endopterygota</taxon>
        <taxon>Coleoptera</taxon>
        <taxon>Polyphaga</taxon>
        <taxon>Cucujiformia</taxon>
        <taxon>Chrysomeloidea</taxon>
        <taxon>Cerambycidae</taxon>
        <taxon>Lamiinae</taxon>
        <taxon>Monochamini</taxon>
        <taxon>Molorchus</taxon>
    </lineage>
</organism>
<protein>
    <submittedName>
        <fullName evidence="6">Uncharacterized protein</fullName>
    </submittedName>
</protein>
<gene>
    <name evidence="6" type="ORF">NQ317_016127</name>
</gene>
<sequence length="140" mass="15999">MVLFCPVFVPTLTSDQRRQLLNIVWKHIAALNNPAEYITLVALGTYVLQHFSTREVNTILGDIIDHMSVNRSYEYYYRELKRTVGNVVSHIQDFEIVGHKTNDPVVTNALMFLCSVLHDSVNALTPKMNTNKSVKYLAML</sequence>
<evidence type="ECO:0000256" key="4">
    <source>
        <dbReference type="ARBA" id="ARBA00022753"/>
    </source>
</evidence>
<accession>A0ABQ9J922</accession>
<keyword evidence="5" id="KW-0653">Protein transport</keyword>
<keyword evidence="7" id="KW-1185">Reference proteome</keyword>
<evidence type="ECO:0000256" key="5">
    <source>
        <dbReference type="ARBA" id="ARBA00022927"/>
    </source>
</evidence>
<keyword evidence="3" id="KW-0813">Transport</keyword>
<evidence type="ECO:0000256" key="2">
    <source>
        <dbReference type="ARBA" id="ARBA00010704"/>
    </source>
</evidence>
<dbReference type="EMBL" id="JAPWTJ010000988">
    <property type="protein sequence ID" value="KAJ8974473.1"/>
    <property type="molecule type" value="Genomic_DNA"/>
</dbReference>
<keyword evidence="4" id="KW-0967">Endosome</keyword>
<name>A0ABQ9J922_9CUCU</name>
<dbReference type="InterPro" id="IPR029705">
    <property type="entry name" value="VPS35L"/>
</dbReference>
<reference evidence="6" key="1">
    <citation type="journal article" date="2023" name="Insect Mol. Biol.">
        <title>Genome sequencing provides insights into the evolution of gene families encoding plant cell wall-degrading enzymes in longhorned beetles.</title>
        <authorList>
            <person name="Shin N.R."/>
            <person name="Okamura Y."/>
            <person name="Kirsch R."/>
            <person name="Pauchet Y."/>
        </authorList>
    </citation>
    <scope>NUCLEOTIDE SEQUENCE</scope>
    <source>
        <strain evidence="6">MMC_N1</strain>
    </source>
</reference>
<dbReference type="PANTHER" id="PTHR13673:SF0">
    <property type="entry name" value="VPS35 ENDOSOMAL PROTEIN-SORTING FACTOR-LIKE"/>
    <property type="match status" value="1"/>
</dbReference>
<evidence type="ECO:0000256" key="1">
    <source>
        <dbReference type="ARBA" id="ARBA00004177"/>
    </source>
</evidence>
<comment type="similarity">
    <text evidence="2">Belongs to the VPS35L family.</text>
</comment>
<evidence type="ECO:0000256" key="3">
    <source>
        <dbReference type="ARBA" id="ARBA00022448"/>
    </source>
</evidence>
<comment type="caution">
    <text evidence="6">The sequence shown here is derived from an EMBL/GenBank/DDBJ whole genome shotgun (WGS) entry which is preliminary data.</text>
</comment>
<evidence type="ECO:0000313" key="6">
    <source>
        <dbReference type="EMBL" id="KAJ8974473.1"/>
    </source>
</evidence>
<comment type="subcellular location">
    <subcellularLocation>
        <location evidence="1">Endosome</location>
    </subcellularLocation>
</comment>
<evidence type="ECO:0000313" key="7">
    <source>
        <dbReference type="Proteomes" id="UP001162164"/>
    </source>
</evidence>